<protein>
    <submittedName>
        <fullName evidence="1">Uncharacterized protein</fullName>
    </submittedName>
</protein>
<dbReference type="RefSeq" id="WP_126380806.1">
    <property type="nucleotide sequence ID" value="NZ_AP017378.1"/>
</dbReference>
<evidence type="ECO:0000313" key="2">
    <source>
        <dbReference type="Proteomes" id="UP000269883"/>
    </source>
</evidence>
<dbReference type="Proteomes" id="UP000269883">
    <property type="component" value="Chromosome"/>
</dbReference>
<dbReference type="OrthoDB" id="5456715at2"/>
<evidence type="ECO:0000313" key="1">
    <source>
        <dbReference type="EMBL" id="BBD09790.1"/>
    </source>
</evidence>
<keyword evidence="2" id="KW-1185">Reference proteome</keyword>
<reference evidence="1 2" key="1">
    <citation type="journal article" date="2018" name="Sci. Adv.">
        <title>Multi-heme cytochromes provide a pathway for survival in energy-limited environments.</title>
        <authorList>
            <person name="Deng X."/>
            <person name="Dohmae N."/>
            <person name="Nealson K.H."/>
            <person name="Hashimoto K."/>
            <person name="Okamoto A."/>
        </authorList>
    </citation>
    <scope>NUCLEOTIDE SEQUENCE [LARGE SCALE GENOMIC DNA]</scope>
    <source>
        <strain evidence="1 2">IS5</strain>
    </source>
</reference>
<organism evidence="1 2">
    <name type="scientific">Desulfovibrio ferrophilus</name>
    <dbReference type="NCBI Taxonomy" id="241368"/>
    <lineage>
        <taxon>Bacteria</taxon>
        <taxon>Pseudomonadati</taxon>
        <taxon>Thermodesulfobacteriota</taxon>
        <taxon>Desulfovibrionia</taxon>
        <taxon>Desulfovibrionales</taxon>
        <taxon>Desulfovibrionaceae</taxon>
        <taxon>Desulfovibrio</taxon>
    </lineage>
</organism>
<dbReference type="EMBL" id="AP017378">
    <property type="protein sequence ID" value="BBD09790.1"/>
    <property type="molecule type" value="Genomic_DNA"/>
</dbReference>
<accession>A0A2Z6B300</accession>
<name>A0A2Z6B300_9BACT</name>
<dbReference type="KEGG" id="dfl:DFE_3064"/>
<dbReference type="AlphaFoldDB" id="A0A2Z6B300"/>
<sequence length="127" mass="15065">MARRTTLPSLTPEQEEMKRYMYEKLSPRRRKFIDKVGYENWDPFPEPNDPMDIRQDEATGQTIQDLVRTFIRSKSMAGKVGAQYSRGAHELAMGIVNKDERFRGMFEFIVFYNDLLRAQGKEMDWDF</sequence>
<proteinExistence type="predicted"/>
<gene>
    <name evidence="1" type="ORF">DFE_3064</name>
</gene>